<comment type="caution">
    <text evidence="2">The sequence shown here is derived from an EMBL/GenBank/DDBJ whole genome shotgun (WGS) entry which is preliminary data.</text>
</comment>
<dbReference type="Proteomes" id="UP000294003">
    <property type="component" value="Unassembled WGS sequence"/>
</dbReference>
<proteinExistence type="predicted"/>
<feature type="compositionally biased region" description="Basic residues" evidence="1">
    <location>
        <begin position="397"/>
        <end position="408"/>
    </location>
</feature>
<organism evidence="2 3">
    <name type="scientific">Monosporascus cannonballus</name>
    <dbReference type="NCBI Taxonomy" id="155416"/>
    <lineage>
        <taxon>Eukaryota</taxon>
        <taxon>Fungi</taxon>
        <taxon>Dikarya</taxon>
        <taxon>Ascomycota</taxon>
        <taxon>Pezizomycotina</taxon>
        <taxon>Sordariomycetes</taxon>
        <taxon>Xylariomycetidae</taxon>
        <taxon>Xylariales</taxon>
        <taxon>Xylariales incertae sedis</taxon>
        <taxon>Monosporascus</taxon>
    </lineage>
</organism>
<evidence type="ECO:0000313" key="2">
    <source>
        <dbReference type="EMBL" id="RYO94918.1"/>
    </source>
</evidence>
<sequence length="430" mass="46655">MLKARTKPQPIAKPTHSIVGEQQAYPSMQVSPTPSNLKPVAIIKRKQPFPKVPITRPILRREATTQTASTEFERIPSKLPVMSLKPVTAEIATQTPDTVSAGPKTMMQDLLHGSEPDTIPITDSLLAYSPTKPLTVNAATQTPKPITVFRPAASSTKRQGGVAATQTPTAAADPMPVLPNLLQGSEPDMIPIAVPPPTLTPALEERSACTAIAQYHSCGCRASGTPMFFCTDQYCKHPQPALVAIARLPFSCTTRYSGNVRPGMGRGHECRAADPNSVFFTREADTAGAFDADELLVLKSGAVQLRDLPSVLPCEKFWKWAYEVRHRYEDERSRKGDPIACGIMAPPPARAAPNAGGEAVGAMAQKDQRIQGQSAKQKQQQQIGAQPDQKSGEKMPLQKKPRQKKPRRAKMENQNTQSSGHKPKPEPMMA</sequence>
<feature type="compositionally biased region" description="Low complexity" evidence="1">
    <location>
        <begin position="163"/>
        <end position="172"/>
    </location>
</feature>
<accession>A0ABY0HML3</accession>
<evidence type="ECO:0000313" key="3">
    <source>
        <dbReference type="Proteomes" id="UP000294003"/>
    </source>
</evidence>
<protein>
    <submittedName>
        <fullName evidence="2">Uncharacterized protein</fullName>
    </submittedName>
</protein>
<feature type="compositionally biased region" description="Low complexity" evidence="1">
    <location>
        <begin position="370"/>
        <end position="386"/>
    </location>
</feature>
<reference evidence="2 3" key="1">
    <citation type="submission" date="2018-06" db="EMBL/GenBank/DDBJ databases">
        <title>Complete Genomes of Monosporascus.</title>
        <authorList>
            <person name="Robinson A.J."/>
            <person name="Natvig D.O."/>
        </authorList>
    </citation>
    <scope>NUCLEOTIDE SEQUENCE [LARGE SCALE GENOMIC DNA]</scope>
    <source>
        <strain evidence="2 3">CBS 609.92</strain>
    </source>
</reference>
<gene>
    <name evidence="2" type="ORF">DL762_000352</name>
</gene>
<feature type="region of interest" description="Disordered" evidence="1">
    <location>
        <begin position="329"/>
        <end position="430"/>
    </location>
</feature>
<keyword evidence="3" id="KW-1185">Reference proteome</keyword>
<evidence type="ECO:0000256" key="1">
    <source>
        <dbReference type="SAM" id="MobiDB-lite"/>
    </source>
</evidence>
<name>A0ABY0HML3_9PEZI</name>
<feature type="region of interest" description="Disordered" evidence="1">
    <location>
        <begin position="151"/>
        <end position="176"/>
    </location>
</feature>
<dbReference type="EMBL" id="QJNS01000006">
    <property type="protein sequence ID" value="RYO94918.1"/>
    <property type="molecule type" value="Genomic_DNA"/>
</dbReference>